<accession>A0A857MM96</accession>
<reference evidence="1" key="1">
    <citation type="journal article" date="2021" name="Nat. Microbiol.">
        <title>Cocultivation of an ultrasmall environmental parasitic bacterium with lytic ability against bacteria associated with wastewater foams.</title>
        <authorList>
            <person name="Batinovic S."/>
            <person name="Rose J.J.A."/>
            <person name="Ratcliffe J."/>
            <person name="Seviour R.J."/>
            <person name="Petrovski S."/>
        </authorList>
    </citation>
    <scope>NUCLEOTIDE SEQUENCE</scope>
    <source>
        <strain evidence="1">JR1</strain>
    </source>
</reference>
<dbReference type="SUPFAM" id="SSF46785">
    <property type="entry name" value="Winged helix' DNA-binding domain"/>
    <property type="match status" value="1"/>
</dbReference>
<sequence length="271" mass="31301">MTVAKYHRPLNSEQLAVLNWLYKSRFSTSKQIAKHLGKPSHKAIQNKLQILEEQGYISKRYQPSYKLAGRAAEYFLTPKGARTLPPDSTNEWAIKALYKNKTVSPDFIAHCLNVADIALQLQALYGDKLRLFTKSSMVAYSYFPTWKPDLFLSFKPKTRQEAPRRYFLDIWDDTTPFFVSVRKARNYITYAEEGEWPTDEYALPTVLAVCQDAKTQKKLMGQIKRALDEKYITDEVTFATVTREQLDKTTGTAKLWQKIDDDDEDSGRMSL</sequence>
<name>A0A857MM96_9BACT</name>
<dbReference type="AlphaFoldDB" id="A0A857MM96"/>
<dbReference type="Gene3D" id="1.10.10.10">
    <property type="entry name" value="Winged helix-like DNA-binding domain superfamily/Winged helix DNA-binding domain"/>
    <property type="match status" value="1"/>
</dbReference>
<proteinExistence type="predicted"/>
<organism evidence="1 2">
    <name type="scientific">Candidatus Mycosynbacter amalyticus</name>
    <dbReference type="NCBI Taxonomy" id="2665156"/>
    <lineage>
        <taxon>Bacteria</taxon>
        <taxon>Candidatus Saccharimonadota</taxon>
        <taxon>Candidatus Saccharimonadota incertae sedis</taxon>
        <taxon>Candidatus Mycosynbacter</taxon>
    </lineage>
</organism>
<keyword evidence="2" id="KW-1185">Reference proteome</keyword>
<dbReference type="RefSeq" id="WP_260763525.1">
    <property type="nucleotide sequence ID" value="NZ_CP045921.1"/>
</dbReference>
<dbReference type="InterPro" id="IPR036388">
    <property type="entry name" value="WH-like_DNA-bd_sf"/>
</dbReference>
<dbReference type="Pfam" id="PF13814">
    <property type="entry name" value="Replic_Relax"/>
    <property type="match status" value="1"/>
</dbReference>
<dbReference type="EMBL" id="CP045921">
    <property type="protein sequence ID" value="QHN42291.1"/>
    <property type="molecule type" value="Genomic_DNA"/>
</dbReference>
<dbReference type="InterPro" id="IPR036390">
    <property type="entry name" value="WH_DNA-bd_sf"/>
</dbReference>
<dbReference type="KEGG" id="mama:GII36_00240"/>
<evidence type="ECO:0000313" key="1">
    <source>
        <dbReference type="EMBL" id="QHN42291.1"/>
    </source>
</evidence>
<dbReference type="Proteomes" id="UP001059824">
    <property type="component" value="Chromosome"/>
</dbReference>
<gene>
    <name evidence="1" type="ORF">GII36_00240</name>
</gene>
<evidence type="ECO:0000313" key="2">
    <source>
        <dbReference type="Proteomes" id="UP001059824"/>
    </source>
</evidence>
<dbReference type="InterPro" id="IPR025855">
    <property type="entry name" value="Replic_Relax"/>
</dbReference>
<protein>
    <submittedName>
        <fullName evidence="1">Uncharacterized protein</fullName>
    </submittedName>
</protein>